<dbReference type="InterPro" id="IPR002347">
    <property type="entry name" value="SDR_fam"/>
</dbReference>
<comment type="similarity">
    <text evidence="1">Belongs to the short-chain dehydrogenases/reductases (SDR) family.</text>
</comment>
<dbReference type="PANTHER" id="PTHR42760">
    <property type="entry name" value="SHORT-CHAIN DEHYDROGENASES/REDUCTASES FAMILY MEMBER"/>
    <property type="match status" value="1"/>
</dbReference>
<dbReference type="PRINTS" id="PR00080">
    <property type="entry name" value="SDRFAMILY"/>
</dbReference>
<proteinExistence type="inferred from homology"/>
<dbReference type="PANTHER" id="PTHR42760:SF40">
    <property type="entry name" value="3-OXOACYL-[ACYL-CARRIER-PROTEIN] REDUCTASE, CHLOROPLASTIC"/>
    <property type="match status" value="1"/>
</dbReference>
<dbReference type="Gene3D" id="3.40.50.720">
    <property type="entry name" value="NAD(P)-binding Rossmann-like Domain"/>
    <property type="match status" value="1"/>
</dbReference>
<evidence type="ECO:0000256" key="1">
    <source>
        <dbReference type="ARBA" id="ARBA00006484"/>
    </source>
</evidence>
<dbReference type="InterPro" id="IPR036291">
    <property type="entry name" value="NAD(P)-bd_dom_sf"/>
</dbReference>
<accession>A0ABV0G2K0</accession>
<dbReference type="RefSeq" id="WP_347704763.1">
    <property type="nucleotide sequence ID" value="NZ_JBDPZD010000002.1"/>
</dbReference>
<dbReference type="PRINTS" id="PR00081">
    <property type="entry name" value="GDHRDH"/>
</dbReference>
<dbReference type="SUPFAM" id="SSF51735">
    <property type="entry name" value="NAD(P)-binding Rossmann-fold domains"/>
    <property type="match status" value="1"/>
</dbReference>
<name>A0ABV0G2K0_9BURK</name>
<dbReference type="Proteomes" id="UP001495147">
    <property type="component" value="Unassembled WGS sequence"/>
</dbReference>
<dbReference type="Pfam" id="PF13561">
    <property type="entry name" value="adh_short_C2"/>
    <property type="match status" value="1"/>
</dbReference>
<protein>
    <submittedName>
        <fullName evidence="2">SDR family oxidoreductase</fullName>
    </submittedName>
</protein>
<reference evidence="2 3" key="1">
    <citation type="submission" date="2024-05" db="EMBL/GenBank/DDBJ databases">
        <title>Roseateles sp. DJS-2-20 16S ribosomal RNA gene Genome sequencing and assembly.</title>
        <authorList>
            <person name="Woo H."/>
        </authorList>
    </citation>
    <scope>NUCLEOTIDE SEQUENCE [LARGE SCALE GENOMIC DNA]</scope>
    <source>
        <strain evidence="2 3">DJS-2-20</strain>
    </source>
</reference>
<organism evidence="2 3">
    <name type="scientific">Roseateles paludis</name>
    <dbReference type="NCBI Taxonomy" id="3145238"/>
    <lineage>
        <taxon>Bacteria</taxon>
        <taxon>Pseudomonadati</taxon>
        <taxon>Pseudomonadota</taxon>
        <taxon>Betaproteobacteria</taxon>
        <taxon>Burkholderiales</taxon>
        <taxon>Sphaerotilaceae</taxon>
        <taxon>Roseateles</taxon>
    </lineage>
</organism>
<keyword evidence="3" id="KW-1185">Reference proteome</keyword>
<dbReference type="CDD" id="cd05233">
    <property type="entry name" value="SDR_c"/>
    <property type="match status" value="1"/>
</dbReference>
<evidence type="ECO:0000313" key="2">
    <source>
        <dbReference type="EMBL" id="MEO3691956.1"/>
    </source>
</evidence>
<gene>
    <name evidence="2" type="ORF">ABDJ85_10785</name>
</gene>
<dbReference type="EMBL" id="JBDPZD010000002">
    <property type="protein sequence ID" value="MEO3691956.1"/>
    <property type="molecule type" value="Genomic_DNA"/>
</dbReference>
<sequence>MTIPLTLITGGSRGIGAATARRLAQAGHDIAINYRHDEAAAQAVAAEVRALGRRALCLQADIADADQVGRMFEAIDQGLGTVTGLVNNAGIVAPAARFLDTTPERWQRLFDVNVQGLLLCTHAAARRMSTRLGGAGGCIVNLSSRASEYGSPNVYVDYAASKGAVDVLTRGLGRELISEGIRINGVRPGIIDTEIHADSHTADLLPQRTRDIPIGRIGRAEEIAEAIAWLLSDAASYTVGTMLDVSGGR</sequence>
<evidence type="ECO:0000313" key="3">
    <source>
        <dbReference type="Proteomes" id="UP001495147"/>
    </source>
</evidence>
<comment type="caution">
    <text evidence="2">The sequence shown here is derived from an EMBL/GenBank/DDBJ whole genome shotgun (WGS) entry which is preliminary data.</text>
</comment>